<evidence type="ECO:0000256" key="7">
    <source>
        <dbReference type="SAM" id="SignalP"/>
    </source>
</evidence>
<dbReference type="PROSITE" id="PS51885">
    <property type="entry name" value="NEPRILYSIN"/>
    <property type="match status" value="1"/>
</dbReference>
<dbReference type="Gene3D" id="3.40.390.10">
    <property type="entry name" value="Collagenase (Catalytic Domain)"/>
    <property type="match status" value="1"/>
</dbReference>
<dbReference type="InterPro" id="IPR000718">
    <property type="entry name" value="Peptidase_M13"/>
</dbReference>
<keyword evidence="4" id="KW-0378">Hydrolase</keyword>
<dbReference type="InterPro" id="IPR008753">
    <property type="entry name" value="Peptidase_M13_N"/>
</dbReference>
<protein>
    <submittedName>
        <fullName evidence="10">Peptidase M13</fullName>
    </submittedName>
</protein>
<dbReference type="CDD" id="cd08662">
    <property type="entry name" value="M13"/>
    <property type="match status" value="1"/>
</dbReference>
<dbReference type="InterPro" id="IPR024079">
    <property type="entry name" value="MetalloPept_cat_dom_sf"/>
</dbReference>
<dbReference type="PANTHER" id="PTHR11733">
    <property type="entry name" value="ZINC METALLOPROTEASE FAMILY M13 NEPRILYSIN-RELATED"/>
    <property type="match status" value="1"/>
</dbReference>
<evidence type="ECO:0000313" key="11">
    <source>
        <dbReference type="Proteomes" id="UP000653343"/>
    </source>
</evidence>
<dbReference type="Gene3D" id="1.10.1380.10">
    <property type="entry name" value="Neutral endopeptidase , domain2"/>
    <property type="match status" value="1"/>
</dbReference>
<dbReference type="EMBL" id="BMYU01000003">
    <property type="protein sequence ID" value="GGX38745.1"/>
    <property type="molecule type" value="Genomic_DNA"/>
</dbReference>
<proteinExistence type="predicted"/>
<evidence type="ECO:0000259" key="8">
    <source>
        <dbReference type="Pfam" id="PF01431"/>
    </source>
</evidence>
<dbReference type="PRINTS" id="PR00786">
    <property type="entry name" value="NEPRILYSIN"/>
</dbReference>
<dbReference type="SUPFAM" id="SSF55486">
    <property type="entry name" value="Metalloproteases ('zincins'), catalytic domain"/>
    <property type="match status" value="1"/>
</dbReference>
<dbReference type="InterPro" id="IPR042089">
    <property type="entry name" value="Peptidase_M13_dom_2"/>
</dbReference>
<evidence type="ECO:0000256" key="3">
    <source>
        <dbReference type="ARBA" id="ARBA00022723"/>
    </source>
</evidence>
<feature type="signal peptide" evidence="7">
    <location>
        <begin position="1"/>
        <end position="26"/>
    </location>
</feature>
<dbReference type="InterPro" id="IPR018497">
    <property type="entry name" value="Peptidase_M13_C"/>
</dbReference>
<evidence type="ECO:0000256" key="2">
    <source>
        <dbReference type="ARBA" id="ARBA00022670"/>
    </source>
</evidence>
<keyword evidence="6" id="KW-0482">Metalloprotease</keyword>
<dbReference type="Pfam" id="PF01431">
    <property type="entry name" value="Peptidase_M13"/>
    <property type="match status" value="1"/>
</dbReference>
<feature type="domain" description="Peptidase M13 N-terminal" evidence="9">
    <location>
        <begin position="48"/>
        <end position="432"/>
    </location>
</feature>
<gene>
    <name evidence="10" type="ORF">GCM10010946_16300</name>
</gene>
<evidence type="ECO:0000256" key="4">
    <source>
        <dbReference type="ARBA" id="ARBA00022801"/>
    </source>
</evidence>
<keyword evidence="11" id="KW-1185">Reference proteome</keyword>
<comment type="cofactor">
    <cofactor evidence="1">
        <name>Zn(2+)</name>
        <dbReference type="ChEBI" id="CHEBI:29105"/>
    </cofactor>
</comment>
<evidence type="ECO:0000256" key="6">
    <source>
        <dbReference type="ARBA" id="ARBA00023049"/>
    </source>
</evidence>
<comment type="caution">
    <text evidence="10">The sequence shown here is derived from an EMBL/GenBank/DDBJ whole genome shotgun (WGS) entry which is preliminary data.</text>
</comment>
<keyword evidence="7" id="KW-0732">Signal</keyword>
<dbReference type="Pfam" id="PF05649">
    <property type="entry name" value="Peptidase_M13_N"/>
    <property type="match status" value="1"/>
</dbReference>
<accession>A0ABQ2XWV8</accession>
<dbReference type="PANTHER" id="PTHR11733:SF211">
    <property type="entry name" value="OLIGOPEPTIDASE LIPOPROTEIN M13 FAMILY"/>
    <property type="match status" value="1"/>
</dbReference>
<feature type="domain" description="Peptidase M13 C-terminal" evidence="8">
    <location>
        <begin position="484"/>
        <end position="682"/>
    </location>
</feature>
<keyword evidence="5" id="KW-0862">Zinc</keyword>
<evidence type="ECO:0000256" key="1">
    <source>
        <dbReference type="ARBA" id="ARBA00001947"/>
    </source>
</evidence>
<reference evidence="11" key="1">
    <citation type="journal article" date="2019" name="Int. J. Syst. Evol. Microbiol.">
        <title>The Global Catalogue of Microorganisms (GCM) 10K type strain sequencing project: providing services to taxonomists for standard genome sequencing and annotation.</title>
        <authorList>
            <consortium name="The Broad Institute Genomics Platform"/>
            <consortium name="The Broad Institute Genome Sequencing Center for Infectious Disease"/>
            <person name="Wu L."/>
            <person name="Ma J."/>
        </authorList>
    </citation>
    <scope>NUCLEOTIDE SEQUENCE [LARGE SCALE GENOMIC DNA]</scope>
    <source>
        <strain evidence="11">KCTC 23917</strain>
    </source>
</reference>
<keyword evidence="2" id="KW-0645">Protease</keyword>
<feature type="chain" id="PRO_5047045425" evidence="7">
    <location>
        <begin position="27"/>
        <end position="685"/>
    </location>
</feature>
<evidence type="ECO:0000259" key="9">
    <source>
        <dbReference type="Pfam" id="PF05649"/>
    </source>
</evidence>
<keyword evidence="3" id="KW-0479">Metal-binding</keyword>
<name>A0ABQ2XWV8_9BURK</name>
<organism evidence="10 11">
    <name type="scientific">Undibacterium squillarum</name>
    <dbReference type="NCBI Taxonomy" id="1131567"/>
    <lineage>
        <taxon>Bacteria</taxon>
        <taxon>Pseudomonadati</taxon>
        <taxon>Pseudomonadota</taxon>
        <taxon>Betaproteobacteria</taxon>
        <taxon>Burkholderiales</taxon>
        <taxon>Oxalobacteraceae</taxon>
        <taxon>Undibacterium</taxon>
    </lineage>
</organism>
<sequence length="685" mass="76728">MRSQHRLSMIAAACWLAWTAAAPVQARDMTPEQIRAVKADGTDNSVLPGNDFNRYANGVWMKQAVIEPSKAATGVFDALAEESDHAVKKIIQKSMLAQAGTAERKPGDFYTAYADVKTINQLGMTPVQPQLAEIAALKDKQALSAYLGKYLRADVDPINATQMHTTHLFGLWVSQGLHKPDQYQPYLLQGGLGLPDREYYVTNSADMKKLRQTYQQYIAGVFRYAGIADADKAAARVLALEMQIARGHAKREESSDMKKVDNSWRVADFSRHAPGLDWQAFMQAAGLEKQAEWIIWHPGALKHSAGLVASVPLESWQDYLRFHAIHHRMMVLPQALFDLYFPLEKALSGVSQPESREKYAIAATNEALGEEIGKLYVAEHFSPQAKQKIREMVDDLLQAFAGRVERLSWMSAATRSEALAKLKNTYVGVGYPDQWRDYSALDVKADDAYGNAVRTERWQYQYALSKFGKPVDRTEWCMNPQLVNAVNMPLQNAVNFPAAFLQAPNFDPEASDAVNYGAIGATIGHEISHSFDNTGAMFDAKGALRNWWTATDLQHFRQAGKALARQFDGYKPFPDLAVKGQQTLGENIADLAGLQAAFDAYRMAMQRKGQTPDAQSDRAFFLSYAKSFRGVIRDETLRKIILTNEHAPEQFRVQTVRNLDAWYDAFDVKPGQSLYLTPAQRVRIW</sequence>
<dbReference type="RefSeq" id="WP_189356574.1">
    <property type="nucleotide sequence ID" value="NZ_BMYU01000003.1"/>
</dbReference>
<evidence type="ECO:0000313" key="10">
    <source>
        <dbReference type="EMBL" id="GGX38745.1"/>
    </source>
</evidence>
<dbReference type="Proteomes" id="UP000653343">
    <property type="component" value="Unassembled WGS sequence"/>
</dbReference>
<evidence type="ECO:0000256" key="5">
    <source>
        <dbReference type="ARBA" id="ARBA00022833"/>
    </source>
</evidence>